<dbReference type="RefSeq" id="WP_282584865.1">
    <property type="nucleotide sequence ID" value="NZ_JAMOIM010000006.1"/>
</dbReference>
<keyword evidence="3 6" id="KW-0812">Transmembrane</keyword>
<comment type="caution">
    <text evidence="7">The sequence shown here is derived from an EMBL/GenBank/DDBJ whole genome shotgun (WGS) entry which is preliminary data.</text>
</comment>
<dbReference type="AlphaFoldDB" id="A0AA42CIE3"/>
<dbReference type="Proteomes" id="UP001165667">
    <property type="component" value="Unassembled WGS sequence"/>
</dbReference>
<feature type="transmembrane region" description="Helical" evidence="6">
    <location>
        <begin position="74"/>
        <end position="92"/>
    </location>
</feature>
<evidence type="ECO:0000256" key="3">
    <source>
        <dbReference type="ARBA" id="ARBA00022692"/>
    </source>
</evidence>
<dbReference type="PANTHER" id="PTHR30086">
    <property type="entry name" value="ARGININE EXPORTER PROTEIN ARGO"/>
    <property type="match status" value="1"/>
</dbReference>
<proteinExistence type="predicted"/>
<dbReference type="GO" id="GO:0005886">
    <property type="term" value="C:plasma membrane"/>
    <property type="evidence" value="ECO:0007669"/>
    <property type="project" value="UniProtKB-SubCell"/>
</dbReference>
<evidence type="ECO:0000256" key="4">
    <source>
        <dbReference type="ARBA" id="ARBA00022989"/>
    </source>
</evidence>
<sequence length="207" mass="20606">MEFHVWLGFVAAAALLGVVPGPGVLSIIGYAVGSGRRVALASVAGMAVGNASAMSLSLAGVGALLAASALAFSIMKWAGAVYLVGLGVITIVRSRSGAFGGVAASAPITARAAFMGNVAVGTFHPKTIVFFVAFVPQFISPDGDYISQAALLVVTFVGVVGVTDTIYAVAASQASHLLRGPRMSTWSRRAGGGALIAAGVATAAARN</sequence>
<keyword evidence="8" id="KW-1185">Reference proteome</keyword>
<protein>
    <submittedName>
        <fullName evidence="7">LysE family translocator</fullName>
    </submittedName>
</protein>
<keyword evidence="4 6" id="KW-1133">Transmembrane helix</keyword>
<comment type="subcellular location">
    <subcellularLocation>
        <location evidence="1">Cell membrane</location>
        <topology evidence="1">Multi-pass membrane protein</topology>
    </subcellularLocation>
</comment>
<dbReference type="GO" id="GO:0015171">
    <property type="term" value="F:amino acid transmembrane transporter activity"/>
    <property type="evidence" value="ECO:0007669"/>
    <property type="project" value="TreeGrafter"/>
</dbReference>
<dbReference type="EMBL" id="JAMOIM010000006">
    <property type="protein sequence ID" value="MCW6508493.1"/>
    <property type="molecule type" value="Genomic_DNA"/>
</dbReference>
<dbReference type="PANTHER" id="PTHR30086:SF20">
    <property type="entry name" value="ARGININE EXPORTER PROTEIN ARGO-RELATED"/>
    <property type="match status" value="1"/>
</dbReference>
<feature type="transmembrane region" description="Helical" evidence="6">
    <location>
        <begin position="6"/>
        <end position="32"/>
    </location>
</feature>
<evidence type="ECO:0000256" key="5">
    <source>
        <dbReference type="ARBA" id="ARBA00023136"/>
    </source>
</evidence>
<evidence type="ECO:0000313" key="8">
    <source>
        <dbReference type="Proteomes" id="UP001165667"/>
    </source>
</evidence>
<evidence type="ECO:0000256" key="2">
    <source>
        <dbReference type="ARBA" id="ARBA00022475"/>
    </source>
</evidence>
<name>A0AA42CIE3_9HYPH</name>
<dbReference type="PIRSF" id="PIRSF006324">
    <property type="entry name" value="LeuE"/>
    <property type="match status" value="1"/>
</dbReference>
<keyword evidence="2" id="KW-1003">Cell membrane</keyword>
<organism evidence="7 8">
    <name type="scientific">Lichenifustis flavocetrariae</name>
    <dbReference type="NCBI Taxonomy" id="2949735"/>
    <lineage>
        <taxon>Bacteria</taxon>
        <taxon>Pseudomonadati</taxon>
        <taxon>Pseudomonadota</taxon>
        <taxon>Alphaproteobacteria</taxon>
        <taxon>Hyphomicrobiales</taxon>
        <taxon>Lichenihabitantaceae</taxon>
        <taxon>Lichenifustis</taxon>
    </lineage>
</organism>
<evidence type="ECO:0000313" key="7">
    <source>
        <dbReference type="EMBL" id="MCW6508493.1"/>
    </source>
</evidence>
<accession>A0AA42CIE3</accession>
<reference evidence="7" key="1">
    <citation type="submission" date="2022-05" db="EMBL/GenBank/DDBJ databases">
        <authorList>
            <person name="Pankratov T."/>
        </authorList>
    </citation>
    <scope>NUCLEOTIDE SEQUENCE</scope>
    <source>
        <strain evidence="7">BP6-180914</strain>
    </source>
</reference>
<dbReference type="Pfam" id="PF01810">
    <property type="entry name" value="LysE"/>
    <property type="match status" value="1"/>
</dbReference>
<feature type="transmembrane region" description="Helical" evidence="6">
    <location>
        <begin position="39"/>
        <end position="68"/>
    </location>
</feature>
<dbReference type="InterPro" id="IPR001123">
    <property type="entry name" value="LeuE-type"/>
</dbReference>
<feature type="transmembrane region" description="Helical" evidence="6">
    <location>
        <begin position="113"/>
        <end position="139"/>
    </location>
</feature>
<gene>
    <name evidence="7" type="ORF">M8523_10740</name>
</gene>
<evidence type="ECO:0000256" key="1">
    <source>
        <dbReference type="ARBA" id="ARBA00004651"/>
    </source>
</evidence>
<keyword evidence="5 6" id="KW-0472">Membrane</keyword>
<evidence type="ECO:0000256" key="6">
    <source>
        <dbReference type="SAM" id="Phobius"/>
    </source>
</evidence>
<feature type="transmembrane region" description="Helical" evidence="6">
    <location>
        <begin position="145"/>
        <end position="169"/>
    </location>
</feature>